<dbReference type="SMART" id="SM00389">
    <property type="entry name" value="HOX"/>
    <property type="match status" value="1"/>
</dbReference>
<evidence type="ECO:0000256" key="2">
    <source>
        <dbReference type="ARBA" id="ARBA00010896"/>
    </source>
</evidence>
<feature type="region of interest" description="Disordered" evidence="8">
    <location>
        <begin position="491"/>
        <end position="510"/>
    </location>
</feature>
<evidence type="ECO:0000256" key="7">
    <source>
        <dbReference type="RuleBase" id="RU000682"/>
    </source>
</evidence>
<feature type="compositionally biased region" description="Polar residues" evidence="8">
    <location>
        <begin position="744"/>
        <end position="755"/>
    </location>
</feature>
<dbReference type="OrthoDB" id="6159439at2759"/>
<sequence length="755" mass="81741">MPGGGPPGQPPKPLHGAVADVKPRLTKEQHDILESHFQIQHKPSTSTKKGFAESLNVPLDKINNWFQNRRAKVKQDLKKQLNQYNMSMGIYGHNQHSQVPMVNSQYTPSAEQPQPQPQQQSHMVQEYFPSVTGTADISPTCLPVQSVEGSSALDLGSQMPMHQSYDMHALRSIPESGGRGALHPNIMQSILAATEGASYMQNHASSLPQQSAAFQYDLSGLPQTYSNDLAFSLPHTLPNDTPQDSFSGFPDFSTFECSPFPNMATSNAGDVQNSVGTGSSEPSPFSGTQSTATTQSSVGPNTSSVTSITSMYSGWTDEQNIDTKYPAGNECEDVFDTPYNMEQAAASEHALFSWDPSGQGQAFSQSDMYQHTNASAQAILSSPEQTLARKISSGALDFESPPVFGEDMYSRRNSSTTNLANNIEAIHLQNGHTPDGFKQPNPPSNIAARRQKRPTALNSSTLRSASYSGSMPSPGGNNSEHTLRRIRSSGIANASGRIQKASTGSAQRSPMTLTFAEAAASPKFQRALSTSSNTTGGQGGSLAPPTPLTPSERGGYGFWQGNTVIRNHAPMPEHSSPESLNVNWSVEPQSAGIISSGASPPSTPLDHGQLNNMRPPNDHLYRDTPPQSAPATQQTFPRTNLMHPPQMRSGFYSSTDLTIAQPKPSHFRRPSLPAEGHSQVHESQLHYAVPYGDMSLHGITHNVPFAPPAVMPEFLVHEYNPPLRTGLGSFYRHPSEPQPKNYIFANQSPSDFNRP</sequence>
<keyword evidence="3 6" id="KW-0238">DNA-binding</keyword>
<dbReference type="Gene3D" id="1.10.10.60">
    <property type="entry name" value="Homeodomain-like"/>
    <property type="match status" value="1"/>
</dbReference>
<dbReference type="AlphaFoldDB" id="A0A9P9E4H7"/>
<dbReference type="GO" id="GO:0000981">
    <property type="term" value="F:DNA-binding transcription factor activity, RNA polymerase II-specific"/>
    <property type="evidence" value="ECO:0007669"/>
    <property type="project" value="InterPro"/>
</dbReference>
<evidence type="ECO:0000256" key="8">
    <source>
        <dbReference type="SAM" id="MobiDB-lite"/>
    </source>
</evidence>
<dbReference type="GO" id="GO:0016586">
    <property type="term" value="C:RSC-type complex"/>
    <property type="evidence" value="ECO:0007669"/>
    <property type="project" value="TreeGrafter"/>
</dbReference>
<feature type="region of interest" description="Disordered" evidence="8">
    <location>
        <begin position="430"/>
        <end position="482"/>
    </location>
</feature>
<evidence type="ECO:0000259" key="9">
    <source>
        <dbReference type="PROSITE" id="PS50071"/>
    </source>
</evidence>
<accession>A0A9P9E4H7</accession>
<protein>
    <recommendedName>
        <fullName evidence="9">Homeobox domain-containing protein</fullName>
    </recommendedName>
</protein>
<keyword evidence="11" id="KW-1185">Reference proteome</keyword>
<dbReference type="GO" id="GO:0003677">
    <property type="term" value="F:DNA binding"/>
    <property type="evidence" value="ECO:0007669"/>
    <property type="project" value="UniProtKB-UniRule"/>
</dbReference>
<comment type="similarity">
    <text evidence="2">Belongs to the engrailed homeobox family.</text>
</comment>
<dbReference type="Proteomes" id="UP000700596">
    <property type="component" value="Unassembled WGS sequence"/>
</dbReference>
<dbReference type="SUPFAM" id="SSF46689">
    <property type="entry name" value="Homeodomain-like"/>
    <property type="match status" value="1"/>
</dbReference>
<dbReference type="InterPro" id="IPR050720">
    <property type="entry name" value="Engrailed_Homeobox_TFs"/>
</dbReference>
<dbReference type="PANTHER" id="PTHR24341">
    <property type="entry name" value="HOMEOBOX PROTEIN ENGRAILED"/>
    <property type="match status" value="1"/>
</dbReference>
<dbReference type="InterPro" id="IPR009057">
    <property type="entry name" value="Homeodomain-like_sf"/>
</dbReference>
<dbReference type="PROSITE" id="PS00027">
    <property type="entry name" value="HOMEOBOX_1"/>
    <property type="match status" value="1"/>
</dbReference>
<evidence type="ECO:0000256" key="5">
    <source>
        <dbReference type="ARBA" id="ARBA00023242"/>
    </source>
</evidence>
<reference evidence="10" key="1">
    <citation type="journal article" date="2021" name="Nat. Commun.">
        <title>Genetic determinants of endophytism in the Arabidopsis root mycobiome.</title>
        <authorList>
            <person name="Mesny F."/>
            <person name="Miyauchi S."/>
            <person name="Thiergart T."/>
            <person name="Pickel B."/>
            <person name="Atanasova L."/>
            <person name="Karlsson M."/>
            <person name="Huettel B."/>
            <person name="Barry K.W."/>
            <person name="Haridas S."/>
            <person name="Chen C."/>
            <person name="Bauer D."/>
            <person name="Andreopoulos W."/>
            <person name="Pangilinan J."/>
            <person name="LaButti K."/>
            <person name="Riley R."/>
            <person name="Lipzen A."/>
            <person name="Clum A."/>
            <person name="Drula E."/>
            <person name="Henrissat B."/>
            <person name="Kohler A."/>
            <person name="Grigoriev I.V."/>
            <person name="Martin F.M."/>
            <person name="Hacquard S."/>
        </authorList>
    </citation>
    <scope>NUCLEOTIDE SEQUENCE</scope>
    <source>
        <strain evidence="10">MPI-CAGE-CH-0243</strain>
    </source>
</reference>
<evidence type="ECO:0000313" key="11">
    <source>
        <dbReference type="Proteomes" id="UP000700596"/>
    </source>
</evidence>
<feature type="compositionally biased region" description="Polar residues" evidence="8">
    <location>
        <begin position="500"/>
        <end position="510"/>
    </location>
</feature>
<feature type="region of interest" description="Disordered" evidence="8">
    <location>
        <begin position="624"/>
        <end position="645"/>
    </location>
</feature>
<dbReference type="CDD" id="cd00086">
    <property type="entry name" value="homeodomain"/>
    <property type="match status" value="1"/>
</dbReference>
<evidence type="ECO:0000256" key="3">
    <source>
        <dbReference type="ARBA" id="ARBA00023125"/>
    </source>
</evidence>
<proteinExistence type="inferred from homology"/>
<evidence type="ECO:0000256" key="6">
    <source>
        <dbReference type="PROSITE-ProRule" id="PRU00108"/>
    </source>
</evidence>
<keyword evidence="5 6" id="KW-0539">Nucleus</keyword>
<feature type="region of interest" description="Disordered" evidence="8">
    <location>
        <begin position="524"/>
        <end position="549"/>
    </location>
</feature>
<gene>
    <name evidence="10" type="ORF">B0J11DRAFT_429818</name>
</gene>
<keyword evidence="4 6" id="KW-0371">Homeobox</keyword>
<dbReference type="EMBL" id="JAGMWT010000004">
    <property type="protein sequence ID" value="KAH7130748.1"/>
    <property type="molecule type" value="Genomic_DNA"/>
</dbReference>
<comment type="subcellular location">
    <subcellularLocation>
        <location evidence="1 6 7">Nucleus</location>
    </subcellularLocation>
</comment>
<evidence type="ECO:0000256" key="1">
    <source>
        <dbReference type="ARBA" id="ARBA00004123"/>
    </source>
</evidence>
<dbReference type="InterPro" id="IPR017970">
    <property type="entry name" value="Homeobox_CS"/>
</dbReference>
<feature type="region of interest" description="Disordered" evidence="8">
    <location>
        <begin position="730"/>
        <end position="755"/>
    </location>
</feature>
<evidence type="ECO:0000313" key="10">
    <source>
        <dbReference type="EMBL" id="KAH7130748.1"/>
    </source>
</evidence>
<feature type="compositionally biased region" description="Polar residues" evidence="8">
    <location>
        <begin position="625"/>
        <end position="638"/>
    </location>
</feature>
<dbReference type="PROSITE" id="PS50071">
    <property type="entry name" value="HOMEOBOX_2"/>
    <property type="match status" value="1"/>
</dbReference>
<feature type="compositionally biased region" description="Low complexity" evidence="8">
    <location>
        <begin position="286"/>
        <end position="297"/>
    </location>
</feature>
<evidence type="ECO:0000256" key="4">
    <source>
        <dbReference type="ARBA" id="ARBA00023155"/>
    </source>
</evidence>
<feature type="DNA-binding region" description="Homeobox" evidence="6">
    <location>
        <begin position="24"/>
        <end position="77"/>
    </location>
</feature>
<feature type="domain" description="Homeobox" evidence="9">
    <location>
        <begin position="22"/>
        <end position="76"/>
    </location>
</feature>
<dbReference type="PANTHER" id="PTHR24341:SF6">
    <property type="entry name" value="HOMEOBOX PROTEIN INVECTED"/>
    <property type="match status" value="1"/>
</dbReference>
<feature type="compositionally biased region" description="Low complexity" evidence="8">
    <location>
        <begin position="464"/>
        <end position="479"/>
    </location>
</feature>
<name>A0A9P9E4H7_9PLEO</name>
<organism evidence="10 11">
    <name type="scientific">Dendryphion nanum</name>
    <dbReference type="NCBI Taxonomy" id="256645"/>
    <lineage>
        <taxon>Eukaryota</taxon>
        <taxon>Fungi</taxon>
        <taxon>Dikarya</taxon>
        <taxon>Ascomycota</taxon>
        <taxon>Pezizomycotina</taxon>
        <taxon>Dothideomycetes</taxon>
        <taxon>Pleosporomycetidae</taxon>
        <taxon>Pleosporales</taxon>
        <taxon>Torulaceae</taxon>
        <taxon>Dendryphion</taxon>
    </lineage>
</organism>
<feature type="region of interest" description="Disordered" evidence="8">
    <location>
        <begin position="263"/>
        <end position="304"/>
    </location>
</feature>
<dbReference type="Pfam" id="PF00046">
    <property type="entry name" value="Homeodomain"/>
    <property type="match status" value="1"/>
</dbReference>
<dbReference type="InterPro" id="IPR001356">
    <property type="entry name" value="HD"/>
</dbReference>
<feature type="compositionally biased region" description="Polar residues" evidence="8">
    <location>
        <begin position="263"/>
        <end position="285"/>
    </location>
</feature>
<comment type="caution">
    <text evidence="10">The sequence shown here is derived from an EMBL/GenBank/DDBJ whole genome shotgun (WGS) entry which is preliminary data.</text>
</comment>